<reference evidence="1 2" key="1">
    <citation type="submission" date="2018-09" db="EMBL/GenBank/DDBJ databases">
        <title>Genomic Encyclopedia of Archaeal and Bacterial Type Strains, Phase II (KMG-II): from individual species to whole genera.</title>
        <authorList>
            <person name="Goeker M."/>
        </authorList>
    </citation>
    <scope>NUCLEOTIDE SEQUENCE [LARGE SCALE GENOMIC DNA]</scope>
    <source>
        <strain evidence="1 2">DSM 27620</strain>
    </source>
</reference>
<evidence type="ECO:0000313" key="1">
    <source>
        <dbReference type="EMBL" id="RKE86611.1"/>
    </source>
</evidence>
<proteinExistence type="predicted"/>
<accession>A0A420D7G8</accession>
<protein>
    <submittedName>
        <fullName evidence="1">Uncharacterized protein</fullName>
    </submittedName>
</protein>
<sequence length="65" mass="8019">MIWIIHLAVITEIWNKILWQIINRRKIRLSEESRSQSKGLHLGTYRFKLKYEDLYLTFTSFDNQY</sequence>
<gene>
    <name evidence="1" type="ORF">BXY58_2429</name>
</gene>
<dbReference type="AlphaFoldDB" id="A0A420D7G8"/>
<dbReference type="EMBL" id="RAQH01000007">
    <property type="protein sequence ID" value="RKE86611.1"/>
    <property type="molecule type" value="Genomic_DNA"/>
</dbReference>
<organism evidence="1 2">
    <name type="scientific">Epilithonimonas arachidiradicis</name>
    <dbReference type="NCBI Taxonomy" id="1617282"/>
    <lineage>
        <taxon>Bacteria</taxon>
        <taxon>Pseudomonadati</taxon>
        <taxon>Bacteroidota</taxon>
        <taxon>Flavobacteriia</taxon>
        <taxon>Flavobacteriales</taxon>
        <taxon>Weeksellaceae</taxon>
        <taxon>Chryseobacterium group</taxon>
        <taxon>Epilithonimonas</taxon>
    </lineage>
</organism>
<name>A0A420D7G8_9FLAO</name>
<comment type="caution">
    <text evidence="1">The sequence shown here is derived from an EMBL/GenBank/DDBJ whole genome shotgun (WGS) entry which is preliminary data.</text>
</comment>
<evidence type="ECO:0000313" key="2">
    <source>
        <dbReference type="Proteomes" id="UP000285906"/>
    </source>
</evidence>
<dbReference type="Proteomes" id="UP000285906">
    <property type="component" value="Unassembled WGS sequence"/>
</dbReference>